<dbReference type="PANTHER" id="PTHR15439:SF11">
    <property type="entry name" value="E3 UBIQUITIN LIGASE PQT3-LIKE ISOFORM X1"/>
    <property type="match status" value="1"/>
</dbReference>
<evidence type="ECO:0000256" key="6">
    <source>
        <dbReference type="PROSITE-ProRule" id="PRU00047"/>
    </source>
</evidence>
<dbReference type="SMART" id="SM01180">
    <property type="entry name" value="DWNN"/>
    <property type="match status" value="1"/>
</dbReference>
<evidence type="ECO:0000313" key="11">
    <source>
        <dbReference type="EMBL" id="CAK9313206.1"/>
    </source>
</evidence>
<gene>
    <name evidence="11" type="ORF">CITCOLO1_LOCUS4919</name>
</gene>
<dbReference type="PROSITE" id="PS51282">
    <property type="entry name" value="DWNN"/>
    <property type="match status" value="1"/>
</dbReference>
<evidence type="ECO:0000259" key="9">
    <source>
        <dbReference type="PROSITE" id="PS50158"/>
    </source>
</evidence>
<accession>A0ABP0Y236</accession>
<dbReference type="InterPro" id="IPR001841">
    <property type="entry name" value="Znf_RING"/>
</dbReference>
<proteinExistence type="predicted"/>
<dbReference type="SUPFAM" id="SSF57850">
    <property type="entry name" value="RING/U-box"/>
    <property type="match status" value="1"/>
</dbReference>
<dbReference type="InterPro" id="IPR014891">
    <property type="entry name" value="DWNN_domain"/>
</dbReference>
<dbReference type="Pfam" id="PF13923">
    <property type="entry name" value="zf-C3HC4_2"/>
    <property type="match status" value="1"/>
</dbReference>
<sequence length="735" mass="82930">MAIQFKFRSSVNFDSVDIQGRPSISIGDLKSKIIRMKNLDTCQNFDLVFSDARTGQDLTDEKLKIPSGSCVIIKRVPAGSAPSNVVHHDLFGKFQVKDTDMVNSSRPVNAETDNFDDFGIDLYPIRKANSSISLNSKNNDAVRHYKETEGGNVEPEGSGISEAIQGDSSHGTTFGGTDLQTNIKVNFGEGIGLEKPIAPVNHNCEIPSELKCTLCNSLFEDAVITGCCKHSFCEKCIRHALLRKAICPKCASKYKLEDLLPNLPLRQNVAHFLESRILMEDSDNAYHHEAPDEESRIEGKDMSCLPYATSRGCNQEVVEDVHVSSLRRNMMAKVDGAQFQSCHPDKFGGEPQDLPSFDDCQGESQPVFGDFKHGLLVNDSDIPGKIQNLTDFRRQKKRGRACYMCGSLDHLIRDCPVASKPHPMHLMGASPYYASPWPHVSSFMNVYGCPMAFSTPMVPDANSYWASIYGGYPPPSGFVGMRDMNAPPLLKTEEFCAGYSEFIDLSDTNKKRSIPENRTWRVMPFSNEDGSEGENHVGKKRGQHERDGRLRDYRMLEEKEHPHKENTKDDINWLYDEKRKSSHPSKAAMINRLNERLKLDTEGLPCSTKLLTKERSPNHHRCFREVGGRTDECCSPADLNNNKRYRQKEDKIDTVDVDLKCHTKKHHSGSKLDLARSYSSNQKLLQKEAGFMSRYSKHNELTQYHRQMVGGTDDNREEWNHKYKRKSLEASKRGS</sequence>
<evidence type="ECO:0000259" key="10">
    <source>
        <dbReference type="PROSITE" id="PS51282"/>
    </source>
</evidence>
<dbReference type="PROSITE" id="PS50158">
    <property type="entry name" value="ZF_CCHC"/>
    <property type="match status" value="1"/>
</dbReference>
<evidence type="ECO:0000313" key="12">
    <source>
        <dbReference type="Proteomes" id="UP001642487"/>
    </source>
</evidence>
<reference evidence="11 12" key="1">
    <citation type="submission" date="2024-03" db="EMBL/GenBank/DDBJ databases">
        <authorList>
            <person name="Gkanogiannis A."/>
            <person name="Becerra Lopez-Lavalle L."/>
        </authorList>
    </citation>
    <scope>NUCLEOTIDE SEQUENCE [LARGE SCALE GENOMIC DNA]</scope>
</reference>
<dbReference type="Proteomes" id="UP001642487">
    <property type="component" value="Chromosome 11"/>
</dbReference>
<dbReference type="Gene3D" id="3.10.20.90">
    <property type="entry name" value="Phosphatidylinositol 3-kinase Catalytic Subunit, Chain A, domain 1"/>
    <property type="match status" value="1"/>
</dbReference>
<comment type="subcellular location">
    <subcellularLocation>
        <location evidence="1">Nucleus</location>
    </subcellularLocation>
</comment>
<keyword evidence="3 6" id="KW-0863">Zinc-finger</keyword>
<keyword evidence="4" id="KW-0862">Zinc</keyword>
<evidence type="ECO:0000256" key="4">
    <source>
        <dbReference type="ARBA" id="ARBA00022833"/>
    </source>
</evidence>
<dbReference type="SMART" id="SM00184">
    <property type="entry name" value="RING"/>
    <property type="match status" value="1"/>
</dbReference>
<dbReference type="InterPro" id="IPR036875">
    <property type="entry name" value="Znf_CCHC_sf"/>
</dbReference>
<dbReference type="Gene3D" id="4.10.60.10">
    <property type="entry name" value="Zinc finger, CCHC-type"/>
    <property type="match status" value="1"/>
</dbReference>
<dbReference type="SUPFAM" id="SSF57756">
    <property type="entry name" value="Retrovirus zinc finger-like domains"/>
    <property type="match status" value="1"/>
</dbReference>
<keyword evidence="12" id="KW-1185">Reference proteome</keyword>
<evidence type="ECO:0000256" key="5">
    <source>
        <dbReference type="ARBA" id="ARBA00023242"/>
    </source>
</evidence>
<name>A0ABP0Y236_9ROSI</name>
<dbReference type="InterPro" id="IPR017907">
    <property type="entry name" value="Znf_RING_CS"/>
</dbReference>
<dbReference type="Gene3D" id="3.30.40.10">
    <property type="entry name" value="Zinc/RING finger domain, C3HC4 (zinc finger)"/>
    <property type="match status" value="1"/>
</dbReference>
<feature type="domain" description="DWNN" evidence="10">
    <location>
        <begin position="3"/>
        <end position="77"/>
    </location>
</feature>
<feature type="domain" description="CCHC-type" evidence="9">
    <location>
        <begin position="402"/>
        <end position="416"/>
    </location>
</feature>
<dbReference type="PANTHER" id="PTHR15439">
    <property type="entry name" value="RETINOBLASTOMA-BINDING PROTEIN 6"/>
    <property type="match status" value="1"/>
</dbReference>
<dbReference type="PROSITE" id="PS50089">
    <property type="entry name" value="ZF_RING_2"/>
    <property type="match status" value="1"/>
</dbReference>
<evidence type="ECO:0000256" key="2">
    <source>
        <dbReference type="ARBA" id="ARBA00022723"/>
    </source>
</evidence>
<evidence type="ECO:0000256" key="3">
    <source>
        <dbReference type="ARBA" id="ARBA00022771"/>
    </source>
</evidence>
<feature type="region of interest" description="Disordered" evidence="7">
    <location>
        <begin position="523"/>
        <end position="549"/>
    </location>
</feature>
<protein>
    <submittedName>
        <fullName evidence="11">Uncharacterized protein</fullName>
    </submittedName>
</protein>
<feature type="domain" description="RING-type" evidence="8">
    <location>
        <begin position="212"/>
        <end position="250"/>
    </location>
</feature>
<keyword evidence="5" id="KW-0539">Nucleus</keyword>
<dbReference type="InterPro" id="IPR013083">
    <property type="entry name" value="Znf_RING/FYVE/PHD"/>
</dbReference>
<dbReference type="InterPro" id="IPR033489">
    <property type="entry name" value="RBBP6"/>
</dbReference>
<dbReference type="InterPro" id="IPR001878">
    <property type="entry name" value="Znf_CCHC"/>
</dbReference>
<evidence type="ECO:0000256" key="7">
    <source>
        <dbReference type="SAM" id="MobiDB-lite"/>
    </source>
</evidence>
<evidence type="ECO:0000256" key="1">
    <source>
        <dbReference type="ARBA" id="ARBA00004123"/>
    </source>
</evidence>
<evidence type="ECO:0000259" key="8">
    <source>
        <dbReference type="PROSITE" id="PS50089"/>
    </source>
</evidence>
<dbReference type="Pfam" id="PF08783">
    <property type="entry name" value="DWNN"/>
    <property type="match status" value="1"/>
</dbReference>
<dbReference type="EMBL" id="OZ021745">
    <property type="protein sequence ID" value="CAK9313206.1"/>
    <property type="molecule type" value="Genomic_DNA"/>
</dbReference>
<dbReference type="PROSITE" id="PS00518">
    <property type="entry name" value="ZF_RING_1"/>
    <property type="match status" value="1"/>
</dbReference>
<organism evidence="11 12">
    <name type="scientific">Citrullus colocynthis</name>
    <name type="common">colocynth</name>
    <dbReference type="NCBI Taxonomy" id="252529"/>
    <lineage>
        <taxon>Eukaryota</taxon>
        <taxon>Viridiplantae</taxon>
        <taxon>Streptophyta</taxon>
        <taxon>Embryophyta</taxon>
        <taxon>Tracheophyta</taxon>
        <taxon>Spermatophyta</taxon>
        <taxon>Magnoliopsida</taxon>
        <taxon>eudicotyledons</taxon>
        <taxon>Gunneridae</taxon>
        <taxon>Pentapetalae</taxon>
        <taxon>rosids</taxon>
        <taxon>fabids</taxon>
        <taxon>Cucurbitales</taxon>
        <taxon>Cucurbitaceae</taxon>
        <taxon>Benincaseae</taxon>
        <taxon>Citrullus</taxon>
    </lineage>
</organism>
<keyword evidence="2" id="KW-0479">Metal-binding</keyword>
<dbReference type="CDD" id="cd16620">
    <property type="entry name" value="vRING-HC-C4C4_RBBP6"/>
    <property type="match status" value="1"/>
</dbReference>